<gene>
    <name evidence="3" type="primary">LOC112056397</name>
</gene>
<dbReference type="PROSITE" id="PS51257">
    <property type="entry name" value="PROKAR_LIPOPROTEIN"/>
    <property type="match status" value="1"/>
</dbReference>
<dbReference type="OrthoDB" id="6920562at2759"/>
<reference evidence="2" key="1">
    <citation type="submission" date="2025-05" db="UniProtKB">
        <authorList>
            <consortium name="RefSeq"/>
        </authorList>
    </citation>
    <scope>NUCLEOTIDE SEQUENCE [LARGE SCALE GENOMIC DNA]</scope>
</reference>
<feature type="signal peptide" evidence="1">
    <location>
        <begin position="1"/>
        <end position="20"/>
    </location>
</feature>
<keyword evidence="1" id="KW-0732">Signal</keyword>
<evidence type="ECO:0000313" key="3">
    <source>
        <dbReference type="RefSeq" id="XP_023952589.2"/>
    </source>
</evidence>
<evidence type="ECO:0000313" key="2">
    <source>
        <dbReference type="Proteomes" id="UP001652582"/>
    </source>
</evidence>
<proteinExistence type="predicted"/>
<protein>
    <submittedName>
        <fullName evidence="3">Uncharacterized protein LOC112056397 isoform X1</fullName>
    </submittedName>
</protein>
<dbReference type="KEGG" id="bany:112056397"/>
<feature type="chain" id="PRO_5047081332" evidence="1">
    <location>
        <begin position="21"/>
        <end position="131"/>
    </location>
</feature>
<dbReference type="AlphaFoldDB" id="A0A6J1P0R6"/>
<keyword evidence="2" id="KW-1185">Reference proteome</keyword>
<dbReference type="Proteomes" id="UP001652582">
    <property type="component" value="Chromosome 1"/>
</dbReference>
<reference evidence="3" key="2">
    <citation type="submission" date="2025-08" db="UniProtKB">
        <authorList>
            <consortium name="RefSeq"/>
        </authorList>
    </citation>
    <scope>IDENTIFICATION</scope>
</reference>
<dbReference type="RefSeq" id="XP_023952589.2">
    <property type="nucleotide sequence ID" value="XM_024096821.2"/>
</dbReference>
<organism evidence="2 3">
    <name type="scientific">Bicyclus anynana</name>
    <name type="common">Squinting bush brown butterfly</name>
    <dbReference type="NCBI Taxonomy" id="110368"/>
    <lineage>
        <taxon>Eukaryota</taxon>
        <taxon>Metazoa</taxon>
        <taxon>Ecdysozoa</taxon>
        <taxon>Arthropoda</taxon>
        <taxon>Hexapoda</taxon>
        <taxon>Insecta</taxon>
        <taxon>Pterygota</taxon>
        <taxon>Neoptera</taxon>
        <taxon>Endopterygota</taxon>
        <taxon>Lepidoptera</taxon>
        <taxon>Glossata</taxon>
        <taxon>Ditrysia</taxon>
        <taxon>Papilionoidea</taxon>
        <taxon>Nymphalidae</taxon>
        <taxon>Satyrinae</taxon>
        <taxon>Satyrini</taxon>
        <taxon>Mycalesina</taxon>
        <taxon>Bicyclus</taxon>
    </lineage>
</organism>
<evidence type="ECO:0000256" key="1">
    <source>
        <dbReference type="SAM" id="SignalP"/>
    </source>
</evidence>
<name>A0A6J1P0R6_BICAN</name>
<sequence length="131" mass="14526">MYRNTWLAVIFIISCNSTDSMFVHYSNNIGQGKNLAKGYVYMIGPTHALKKRDVYSIDTVIPGVQPKEETVIIVPNTGVNSYPYNKYYPGNPASRYGANTGTTVIVSNPDSNYDSVHGGKYLPNNYANKYG</sequence>
<accession>A0A6J1P0R6</accession>
<dbReference type="GeneID" id="112056397"/>